<keyword evidence="1" id="KW-0812">Transmembrane</keyword>
<evidence type="ECO:0000256" key="1">
    <source>
        <dbReference type="SAM" id="Phobius"/>
    </source>
</evidence>
<dbReference type="STRING" id="648782.SAMN04488554_1317"/>
<feature type="transmembrane region" description="Helical" evidence="1">
    <location>
        <begin position="53"/>
        <end position="71"/>
    </location>
</feature>
<gene>
    <name evidence="2" type="ORF">SAMN04488554_1317</name>
</gene>
<accession>A0A1H5FEK0</accession>
<evidence type="ECO:0000313" key="2">
    <source>
        <dbReference type="EMBL" id="SEE01796.1"/>
    </source>
</evidence>
<name>A0A1H5FEK0_9MICO</name>
<evidence type="ECO:0000313" key="3">
    <source>
        <dbReference type="Proteomes" id="UP000199220"/>
    </source>
</evidence>
<evidence type="ECO:0008006" key="4">
    <source>
        <dbReference type="Google" id="ProtNLM"/>
    </source>
</evidence>
<protein>
    <recommendedName>
        <fullName evidence="4">Integral membrane protein</fullName>
    </recommendedName>
</protein>
<feature type="transmembrane region" description="Helical" evidence="1">
    <location>
        <begin position="83"/>
        <end position="106"/>
    </location>
</feature>
<dbReference type="AlphaFoldDB" id="A0A1H5FEK0"/>
<keyword evidence="1" id="KW-0472">Membrane</keyword>
<organism evidence="2 3">
    <name type="scientific">Ruania alba</name>
    <dbReference type="NCBI Taxonomy" id="648782"/>
    <lineage>
        <taxon>Bacteria</taxon>
        <taxon>Bacillati</taxon>
        <taxon>Actinomycetota</taxon>
        <taxon>Actinomycetes</taxon>
        <taxon>Micrococcales</taxon>
        <taxon>Ruaniaceae</taxon>
        <taxon>Ruania</taxon>
    </lineage>
</organism>
<feature type="transmembrane region" description="Helical" evidence="1">
    <location>
        <begin position="118"/>
        <end position="138"/>
    </location>
</feature>
<keyword evidence="1" id="KW-1133">Transmembrane helix</keyword>
<dbReference type="Proteomes" id="UP000199220">
    <property type="component" value="Unassembled WGS sequence"/>
</dbReference>
<keyword evidence="3" id="KW-1185">Reference proteome</keyword>
<dbReference type="RefSeq" id="WP_089772203.1">
    <property type="nucleotide sequence ID" value="NZ_FNTX01000001.1"/>
</dbReference>
<proteinExistence type="predicted"/>
<dbReference type="OrthoDB" id="25997at2"/>
<dbReference type="EMBL" id="FNTX01000001">
    <property type="protein sequence ID" value="SEE01796.1"/>
    <property type="molecule type" value="Genomic_DNA"/>
</dbReference>
<feature type="transmembrane region" description="Helical" evidence="1">
    <location>
        <begin position="21"/>
        <end position="41"/>
    </location>
</feature>
<reference evidence="3" key="1">
    <citation type="submission" date="2016-10" db="EMBL/GenBank/DDBJ databases">
        <authorList>
            <person name="Varghese N."/>
            <person name="Submissions S."/>
        </authorList>
    </citation>
    <scope>NUCLEOTIDE SEQUENCE [LARGE SCALE GENOMIC DNA]</scope>
    <source>
        <strain evidence="3">DSM 21368</strain>
    </source>
</reference>
<sequence>MGRDSVTQQDSAEDTRRPAYGAGRVLIFVYGVFALSASARASVQLIRSASEAPLAYTLSAVAAVIYIAAAVAMAHNGRRMRRLAWVTVGIELAGVLAVGTLSLWHTELFGDDTVWSRYGAGYGYVPAVLPLLGLFWMWRSSPARIAQA</sequence>